<feature type="region of interest" description="Disordered" evidence="1">
    <location>
        <begin position="747"/>
        <end position="767"/>
    </location>
</feature>
<dbReference type="GO" id="GO:0007144">
    <property type="term" value="P:female meiosis I"/>
    <property type="evidence" value="ECO:0007669"/>
    <property type="project" value="TreeGrafter"/>
</dbReference>
<organism evidence="2 3">
    <name type="scientific">Acipenser oxyrinchus oxyrinchus</name>
    <dbReference type="NCBI Taxonomy" id="40147"/>
    <lineage>
        <taxon>Eukaryota</taxon>
        <taxon>Metazoa</taxon>
        <taxon>Chordata</taxon>
        <taxon>Craniata</taxon>
        <taxon>Vertebrata</taxon>
        <taxon>Euteleostomi</taxon>
        <taxon>Actinopterygii</taxon>
        <taxon>Chondrostei</taxon>
        <taxon>Acipenseriformes</taxon>
        <taxon>Acipenseridae</taxon>
        <taxon>Acipenser</taxon>
    </lineage>
</organism>
<accession>A0AAD8D0M8</accession>
<dbReference type="Pfam" id="PF15189">
    <property type="entry name" value="MEIOC"/>
    <property type="match status" value="1"/>
</dbReference>
<feature type="region of interest" description="Disordered" evidence="1">
    <location>
        <begin position="569"/>
        <end position="591"/>
    </location>
</feature>
<dbReference type="GO" id="GO:0007141">
    <property type="term" value="P:male meiosis I"/>
    <property type="evidence" value="ECO:0007669"/>
    <property type="project" value="TreeGrafter"/>
</dbReference>
<feature type="compositionally biased region" description="Polar residues" evidence="1">
    <location>
        <begin position="753"/>
        <end position="767"/>
    </location>
</feature>
<feature type="non-terminal residue" evidence="2">
    <location>
        <position position="912"/>
    </location>
</feature>
<dbReference type="Proteomes" id="UP001230051">
    <property type="component" value="Unassembled WGS sequence"/>
</dbReference>
<proteinExistence type="predicted"/>
<reference evidence="2" key="1">
    <citation type="submission" date="2022-02" db="EMBL/GenBank/DDBJ databases">
        <title>Atlantic sturgeon de novo genome assembly.</title>
        <authorList>
            <person name="Stock M."/>
            <person name="Klopp C."/>
            <person name="Guiguen Y."/>
            <person name="Cabau C."/>
            <person name="Parinello H."/>
            <person name="Santidrian Yebra-Pimentel E."/>
            <person name="Kuhl H."/>
            <person name="Dirks R.P."/>
            <person name="Guessner J."/>
            <person name="Wuertz S."/>
            <person name="Du K."/>
            <person name="Schartl M."/>
        </authorList>
    </citation>
    <scope>NUCLEOTIDE SEQUENCE</scope>
    <source>
        <strain evidence="2">STURGEONOMICS-FGT-2020</strain>
        <tissue evidence="2">Whole blood</tissue>
    </source>
</reference>
<sequence>PKSVLKSTNRYYTGPSSGSMSLDVFNNAMASSDSFFTPYKLQPFTSPLASADFSMSIESPLPYAPWSTQEDEYKQFGCSQSYIKNRTLLDGNECGSEADLYGLVSNILEEPDKTETFFADGSASSNLKSIWSSDSKREVGQQDFHTETKKPLISSYPQHSLCPEPFTRGQRQYLNDGYLGSQQKTDELYQRFNSFDLTDQWLFPSSDGDTDPYYLQTQESHQSVSYAGNSFMLQSRLPSTLKESERSDVHTYRKDSGFSSTDLLPDQTADIVSSRFLPNKIDDEFSGPYSEFSQHSRVKQSKFMQFSLQEGKRMANKPAVPTIELDYFSKGSQAKQTGLKRFEDQISDQQNFKYPKPFAADTQEKQFKKEIMLGNDFGLKSTPDCGFKTQTLGNDYGKKQLSEFNPQHAEYFKPPSTLSGSVYTGGSFQSRQAWSSIQKCSNVTTYQNQGSQYQNQGNQFQNQGNQPKSNSQVPSLSKMLSHSLSEFVPQAAQQSPRSVSYFPEYSQDEASKFCGTEFTYKSTSQGQSAANIEGISKAIGESEMEIQSDKKTKQGSLLCEGLTSQRYSAYDIPGKQNPPRKNPGEGENRQGLLKNPYLDFLEGYYSPQRQAGGDNNLNSHGKKPPNLCLPYLYATADTRQNTSNLQLGSGSFPSRSNHPYSNSVTPMNLNELLPVDEFNHFYPYFNDFLCGDMPFPSIAPPVRFPRLLKNRSGPANELHVRLEECYEQWRALEKERKKTECILAKSHPGKRVSSANSSSAPRLPSNPSRVDRLIVDQLREQARVVALLGKMERLRSFPLHANISTALDRHLEAIYITQARRKDEIINTSNRQRQGAPRCQEDRDVLGLAAAVKDMSAATRKSRTALWCALQMTLPKTVTGNREGQTDMESVSQGIASCGEENHDSVYSTIRE</sequence>
<dbReference type="InterPro" id="IPR027963">
    <property type="entry name" value="MEIOC"/>
</dbReference>
<feature type="compositionally biased region" description="Polar residues" evidence="1">
    <location>
        <begin position="467"/>
        <end position="476"/>
    </location>
</feature>
<protein>
    <submittedName>
        <fullName evidence="2">Meiosis-specific coiled-coil domain-containing protein MEIOC</fullName>
    </submittedName>
</protein>
<dbReference type="PANTHER" id="PTHR33861:SF3">
    <property type="entry name" value="MEIOSIS-SPECIFIC COILED-COIL DOMAIN-CONTAINING PROTEIN MEIOC"/>
    <property type="match status" value="1"/>
</dbReference>
<dbReference type="EMBL" id="JAGXEW010000020">
    <property type="protein sequence ID" value="KAK1160360.1"/>
    <property type="molecule type" value="Genomic_DNA"/>
</dbReference>
<dbReference type="GO" id="GO:0048255">
    <property type="term" value="P:mRNA stabilization"/>
    <property type="evidence" value="ECO:0007669"/>
    <property type="project" value="TreeGrafter"/>
</dbReference>
<feature type="compositionally biased region" description="Low complexity" evidence="1">
    <location>
        <begin position="453"/>
        <end position="466"/>
    </location>
</feature>
<evidence type="ECO:0000313" key="2">
    <source>
        <dbReference type="EMBL" id="KAK1160360.1"/>
    </source>
</evidence>
<gene>
    <name evidence="2" type="primary">Meioc</name>
    <name evidence="2" type="ORF">AOXY_G20514</name>
</gene>
<feature type="region of interest" description="Disordered" evidence="1">
    <location>
        <begin position="453"/>
        <end position="476"/>
    </location>
</feature>
<dbReference type="PANTHER" id="PTHR33861">
    <property type="entry name" value="PROTEIN CBG18333"/>
    <property type="match status" value="1"/>
</dbReference>
<dbReference type="GO" id="GO:0005737">
    <property type="term" value="C:cytoplasm"/>
    <property type="evidence" value="ECO:0007669"/>
    <property type="project" value="TreeGrafter"/>
</dbReference>
<keyword evidence="3" id="KW-1185">Reference proteome</keyword>
<name>A0AAD8D0M8_ACIOX</name>
<comment type="caution">
    <text evidence="2">The sequence shown here is derived from an EMBL/GenBank/DDBJ whole genome shotgun (WGS) entry which is preliminary data.</text>
</comment>
<evidence type="ECO:0000256" key="1">
    <source>
        <dbReference type="SAM" id="MobiDB-lite"/>
    </source>
</evidence>
<dbReference type="AlphaFoldDB" id="A0AAD8D0M8"/>
<evidence type="ECO:0000313" key="3">
    <source>
        <dbReference type="Proteomes" id="UP001230051"/>
    </source>
</evidence>
<dbReference type="GO" id="GO:0005634">
    <property type="term" value="C:nucleus"/>
    <property type="evidence" value="ECO:0007669"/>
    <property type="project" value="TreeGrafter"/>
</dbReference>